<comment type="caution">
    <text evidence="1">The sequence shown here is derived from an EMBL/GenBank/DDBJ whole genome shotgun (WGS) entry which is preliminary data.</text>
</comment>
<accession>A0A0G1LVL2</accession>
<proteinExistence type="predicted"/>
<reference evidence="1 2" key="1">
    <citation type="journal article" date="2015" name="Nature">
        <title>rRNA introns, odd ribosomes, and small enigmatic genomes across a large radiation of phyla.</title>
        <authorList>
            <person name="Brown C.T."/>
            <person name="Hug L.A."/>
            <person name="Thomas B.C."/>
            <person name="Sharon I."/>
            <person name="Castelle C.J."/>
            <person name="Singh A."/>
            <person name="Wilkins M.J."/>
            <person name="Williams K.H."/>
            <person name="Banfield J.F."/>
        </authorList>
    </citation>
    <scope>NUCLEOTIDE SEQUENCE [LARGE SCALE GENOMIC DNA]</scope>
</reference>
<protein>
    <submittedName>
        <fullName evidence="1">Uncharacterized protein</fullName>
    </submittedName>
</protein>
<organism evidence="1 2">
    <name type="scientific">Candidatus Giovannonibacteria bacterium GW2011_GWA2_44_26</name>
    <dbReference type="NCBI Taxonomy" id="1618648"/>
    <lineage>
        <taxon>Bacteria</taxon>
        <taxon>Candidatus Giovannoniibacteriota</taxon>
    </lineage>
</organism>
<dbReference type="AlphaFoldDB" id="A0A0G1LVL2"/>
<sequence length="96" mass="10386">MKKKQQVPAPVVTTSVTMECRSTIAVFTVQGASDNDLYQAKQKLVARGIQCDIVNLGDGKLALSVPIKTVKERGGDFLEEVQSFLRGFSRTVSSPA</sequence>
<evidence type="ECO:0000313" key="2">
    <source>
        <dbReference type="Proteomes" id="UP000033945"/>
    </source>
</evidence>
<gene>
    <name evidence="1" type="ORF">UW55_C0001G0052</name>
</gene>
<dbReference type="Proteomes" id="UP000033945">
    <property type="component" value="Unassembled WGS sequence"/>
</dbReference>
<evidence type="ECO:0000313" key="1">
    <source>
        <dbReference type="EMBL" id="KKT63759.1"/>
    </source>
</evidence>
<name>A0A0G1LVL2_9BACT</name>
<dbReference type="EMBL" id="LCIT01000001">
    <property type="protein sequence ID" value="KKT63759.1"/>
    <property type="molecule type" value="Genomic_DNA"/>
</dbReference>